<dbReference type="CDD" id="cd00637">
    <property type="entry name" value="7tm_classA_rhodopsin-like"/>
    <property type="match status" value="1"/>
</dbReference>
<keyword evidence="2 5" id="KW-0812">Transmembrane</keyword>
<dbReference type="PANTHER" id="PTHR45698:SF1">
    <property type="entry name" value="TRACE AMINE-ASSOCIATED RECEPTOR 13C-LIKE"/>
    <property type="match status" value="1"/>
</dbReference>
<keyword evidence="4 6" id="KW-0472">Membrane</keyword>
<dbReference type="Pfam" id="PF00001">
    <property type="entry name" value="7tm_1"/>
    <property type="match status" value="1"/>
</dbReference>
<keyword evidence="9" id="KW-1185">Reference proteome</keyword>
<dbReference type="OrthoDB" id="5954629at2759"/>
<evidence type="ECO:0000256" key="4">
    <source>
        <dbReference type="ARBA" id="ARBA00023136"/>
    </source>
</evidence>
<feature type="transmembrane region" description="Helical" evidence="6">
    <location>
        <begin position="250"/>
        <end position="270"/>
    </location>
</feature>
<keyword evidence="5" id="KW-0675">Receptor</keyword>
<gene>
    <name evidence="8" type="ORF">NEMVEDRAFT_v1g198284</name>
</gene>
<feature type="domain" description="G-protein coupled receptors family 1 profile" evidence="7">
    <location>
        <begin position="15"/>
        <end position="267"/>
    </location>
</feature>
<dbReference type="PROSITE" id="PS50262">
    <property type="entry name" value="G_PROTEIN_RECEP_F1_2"/>
    <property type="match status" value="1"/>
</dbReference>
<evidence type="ECO:0000256" key="6">
    <source>
        <dbReference type="SAM" id="Phobius"/>
    </source>
</evidence>
<dbReference type="PhylomeDB" id="A7RK49"/>
<keyword evidence="5" id="KW-0807">Transducer</keyword>
<evidence type="ECO:0000256" key="5">
    <source>
        <dbReference type="RuleBase" id="RU000688"/>
    </source>
</evidence>
<name>A7RK49_NEMVE</name>
<dbReference type="HOGENOM" id="CLU_009579_6_0_1"/>
<dbReference type="GO" id="GO:0016020">
    <property type="term" value="C:membrane"/>
    <property type="evidence" value="ECO:0007669"/>
    <property type="project" value="UniProtKB-SubCell"/>
</dbReference>
<keyword evidence="3 6" id="KW-1133">Transmembrane helix</keyword>
<reference evidence="8 9" key="1">
    <citation type="journal article" date="2007" name="Science">
        <title>Sea anemone genome reveals ancestral eumetazoan gene repertoire and genomic organization.</title>
        <authorList>
            <person name="Putnam N.H."/>
            <person name="Srivastava M."/>
            <person name="Hellsten U."/>
            <person name="Dirks B."/>
            <person name="Chapman J."/>
            <person name="Salamov A."/>
            <person name="Terry A."/>
            <person name="Shapiro H."/>
            <person name="Lindquist E."/>
            <person name="Kapitonov V.V."/>
            <person name="Jurka J."/>
            <person name="Genikhovich G."/>
            <person name="Grigoriev I.V."/>
            <person name="Lucas S.M."/>
            <person name="Steele R.E."/>
            <person name="Finnerty J.R."/>
            <person name="Technau U."/>
            <person name="Martindale M.Q."/>
            <person name="Rokhsar D.S."/>
        </authorList>
    </citation>
    <scope>NUCLEOTIDE SEQUENCE [LARGE SCALE GENOMIC DNA]</scope>
    <source>
        <strain evidence="9">CH2 X CH6</strain>
    </source>
</reference>
<accession>A7RK49</accession>
<sequence length="347" mass="39908">MRVVFGIIAGLSFFGNLLLCVTIVRKRSMLKKAYNVLILNLAVTDMLSGIFIVATPDYLIDRKTFPYPPGLAGEIYCRLIGSTYILFIFGKASTSTIMCLAIDRWYSIVKPIQYKTTFSRKRLYTYIALIWALSCITQMNELFIATVEEGLCTFVTPPYGAKVERFLILAHVVLTFYIPSIITWVSFAHILYHLRRRTVQRHVNNTKAMHRLLRMCALAAFFLSICWLPTETFFILYKFEAYKLDFTARLVFGVLAMANSCLNPFLYCLTNKEYRREFTKLLCCKSAIEDNSDSRIRGIGFSFTNTVILDREASSSRYEMRRMSSFPSVFSTTSTSPTLRRYSIKAD</sequence>
<evidence type="ECO:0000313" key="9">
    <source>
        <dbReference type="Proteomes" id="UP000001593"/>
    </source>
</evidence>
<dbReference type="InterPro" id="IPR000276">
    <property type="entry name" value="GPCR_Rhodpsn"/>
</dbReference>
<dbReference type="AlphaFoldDB" id="A7RK49"/>
<dbReference type="OMA" id="DRWYSIV"/>
<evidence type="ECO:0000256" key="3">
    <source>
        <dbReference type="ARBA" id="ARBA00022989"/>
    </source>
</evidence>
<feature type="transmembrane region" description="Helical" evidence="6">
    <location>
        <begin position="79"/>
        <end position="102"/>
    </location>
</feature>
<dbReference type="PROSITE" id="PS00237">
    <property type="entry name" value="G_PROTEIN_RECEP_F1_1"/>
    <property type="match status" value="1"/>
</dbReference>
<feature type="transmembrane region" description="Helical" evidence="6">
    <location>
        <begin position="36"/>
        <end position="59"/>
    </location>
</feature>
<dbReference type="InParanoid" id="A7RK49"/>
<evidence type="ECO:0000256" key="1">
    <source>
        <dbReference type="ARBA" id="ARBA00004370"/>
    </source>
</evidence>
<feature type="transmembrane region" description="Helical" evidence="6">
    <location>
        <begin position="166"/>
        <end position="192"/>
    </location>
</feature>
<dbReference type="Gene3D" id="1.20.1070.10">
    <property type="entry name" value="Rhodopsin 7-helix transmembrane proteins"/>
    <property type="match status" value="1"/>
</dbReference>
<dbReference type="PRINTS" id="PR00237">
    <property type="entry name" value="GPCRRHODOPSN"/>
</dbReference>
<feature type="transmembrane region" description="Helical" evidence="6">
    <location>
        <begin position="123"/>
        <end position="146"/>
    </location>
</feature>
<dbReference type="eggNOG" id="KOG4219">
    <property type="taxonomic scope" value="Eukaryota"/>
</dbReference>
<dbReference type="KEGG" id="nve:5520413"/>
<dbReference type="PANTHER" id="PTHR45698">
    <property type="entry name" value="TRACE AMINE-ASSOCIATED RECEPTOR 19N-RELATED"/>
    <property type="match status" value="1"/>
</dbReference>
<dbReference type="STRING" id="45351.A7RK49"/>
<protein>
    <recommendedName>
        <fullName evidence="7">G-protein coupled receptors family 1 profile domain-containing protein</fullName>
    </recommendedName>
</protein>
<feature type="transmembrane region" description="Helical" evidence="6">
    <location>
        <begin position="6"/>
        <end position="24"/>
    </location>
</feature>
<dbReference type="InterPro" id="IPR017452">
    <property type="entry name" value="GPCR_Rhodpsn_7TM"/>
</dbReference>
<evidence type="ECO:0000313" key="8">
    <source>
        <dbReference type="EMBL" id="EDO48104.1"/>
    </source>
</evidence>
<dbReference type="SUPFAM" id="SSF81321">
    <property type="entry name" value="Family A G protein-coupled receptor-like"/>
    <property type="match status" value="1"/>
</dbReference>
<keyword evidence="5" id="KW-0297">G-protein coupled receptor</keyword>
<evidence type="ECO:0000256" key="2">
    <source>
        <dbReference type="ARBA" id="ARBA00022692"/>
    </source>
</evidence>
<dbReference type="SMART" id="SM01381">
    <property type="entry name" value="7TM_GPCR_Srsx"/>
    <property type="match status" value="1"/>
</dbReference>
<dbReference type="GO" id="GO:0004930">
    <property type="term" value="F:G protein-coupled receptor activity"/>
    <property type="evidence" value="ECO:0007669"/>
    <property type="project" value="UniProtKB-KW"/>
</dbReference>
<comment type="subcellular location">
    <subcellularLocation>
        <location evidence="1">Membrane</location>
    </subcellularLocation>
</comment>
<dbReference type="Proteomes" id="UP000001593">
    <property type="component" value="Unassembled WGS sequence"/>
</dbReference>
<organism evidence="8 9">
    <name type="scientific">Nematostella vectensis</name>
    <name type="common">Starlet sea anemone</name>
    <dbReference type="NCBI Taxonomy" id="45351"/>
    <lineage>
        <taxon>Eukaryota</taxon>
        <taxon>Metazoa</taxon>
        <taxon>Cnidaria</taxon>
        <taxon>Anthozoa</taxon>
        <taxon>Hexacorallia</taxon>
        <taxon>Actiniaria</taxon>
        <taxon>Edwardsiidae</taxon>
        <taxon>Nematostella</taxon>
    </lineage>
</organism>
<proteinExistence type="inferred from homology"/>
<comment type="similarity">
    <text evidence="5">Belongs to the G-protein coupled receptor 1 family.</text>
</comment>
<evidence type="ECO:0000259" key="7">
    <source>
        <dbReference type="PROSITE" id="PS50262"/>
    </source>
</evidence>
<dbReference type="EMBL" id="DS469515">
    <property type="protein sequence ID" value="EDO48104.1"/>
    <property type="molecule type" value="Genomic_DNA"/>
</dbReference>
<feature type="transmembrane region" description="Helical" evidence="6">
    <location>
        <begin position="212"/>
        <end position="230"/>
    </location>
</feature>